<dbReference type="GO" id="GO:0015074">
    <property type="term" value="P:DNA integration"/>
    <property type="evidence" value="ECO:0007669"/>
    <property type="project" value="InterPro"/>
</dbReference>
<dbReference type="VEuPathDB" id="FungiDB:AeMF1_020752"/>
<dbReference type="PANTHER" id="PTHR37984:SF12">
    <property type="entry name" value="RIBONUCLEASE H"/>
    <property type="match status" value="1"/>
</dbReference>
<feature type="coiled-coil region" evidence="1">
    <location>
        <begin position="171"/>
        <end position="198"/>
    </location>
</feature>
<keyword evidence="4" id="KW-1185">Reference proteome</keyword>
<gene>
    <name evidence="3" type="ORF">Ae201684_004779</name>
</gene>
<dbReference type="Proteomes" id="UP000481153">
    <property type="component" value="Unassembled WGS sequence"/>
</dbReference>
<dbReference type="EMBL" id="VJMJ01000063">
    <property type="protein sequence ID" value="KAF0739601.1"/>
    <property type="molecule type" value="Genomic_DNA"/>
</dbReference>
<organism evidence="3 4">
    <name type="scientific">Aphanomyces euteiches</name>
    <dbReference type="NCBI Taxonomy" id="100861"/>
    <lineage>
        <taxon>Eukaryota</taxon>
        <taxon>Sar</taxon>
        <taxon>Stramenopiles</taxon>
        <taxon>Oomycota</taxon>
        <taxon>Saprolegniomycetes</taxon>
        <taxon>Saprolegniales</taxon>
        <taxon>Verrucalvaceae</taxon>
        <taxon>Aphanomyces</taxon>
    </lineage>
</organism>
<sequence>MGPSKSGPKYILVLKDDLSHYCELVACDAPTSQVCVDALAAWWSRHSMPLVWISDQGSHFKNSVMKGLAHKFKVEHEFTLAYCPWRNGTVERLNRDILQVMRVLLLEYKLADHKWDYLLPAVQANLNETPVASLANKSPLEVFQGREPSTVMDLILDEDRQTVDANVDWSKDNIKETLLKLQESMNELHKEIVEKNHTRQDKARERTRQ</sequence>
<dbReference type="GO" id="GO:0003676">
    <property type="term" value="F:nucleic acid binding"/>
    <property type="evidence" value="ECO:0007669"/>
    <property type="project" value="InterPro"/>
</dbReference>
<dbReference type="InterPro" id="IPR036397">
    <property type="entry name" value="RNaseH_sf"/>
</dbReference>
<dbReference type="SUPFAM" id="SSF53098">
    <property type="entry name" value="Ribonuclease H-like"/>
    <property type="match status" value="1"/>
</dbReference>
<feature type="domain" description="Integrase catalytic" evidence="2">
    <location>
        <begin position="1"/>
        <end position="147"/>
    </location>
</feature>
<comment type="caution">
    <text evidence="3">The sequence shown here is derived from an EMBL/GenBank/DDBJ whole genome shotgun (WGS) entry which is preliminary data.</text>
</comment>
<evidence type="ECO:0000313" key="4">
    <source>
        <dbReference type="Proteomes" id="UP000481153"/>
    </source>
</evidence>
<dbReference type="Pfam" id="PF00665">
    <property type="entry name" value="rve"/>
    <property type="match status" value="1"/>
</dbReference>
<proteinExistence type="predicted"/>
<dbReference type="PROSITE" id="PS50994">
    <property type="entry name" value="INTEGRASE"/>
    <property type="match status" value="1"/>
</dbReference>
<dbReference type="InterPro" id="IPR012337">
    <property type="entry name" value="RNaseH-like_sf"/>
</dbReference>
<dbReference type="AlphaFoldDB" id="A0A6G0XHN9"/>
<protein>
    <recommendedName>
        <fullName evidence="2">Integrase catalytic domain-containing protein</fullName>
    </recommendedName>
</protein>
<reference evidence="3 4" key="1">
    <citation type="submission" date="2019-07" db="EMBL/GenBank/DDBJ databases">
        <title>Genomics analysis of Aphanomyces spp. identifies a new class of oomycete effector associated with host adaptation.</title>
        <authorList>
            <person name="Gaulin E."/>
        </authorList>
    </citation>
    <scope>NUCLEOTIDE SEQUENCE [LARGE SCALE GENOMIC DNA]</scope>
    <source>
        <strain evidence="3 4">ATCC 201684</strain>
    </source>
</reference>
<evidence type="ECO:0000256" key="1">
    <source>
        <dbReference type="SAM" id="Coils"/>
    </source>
</evidence>
<dbReference type="InterPro" id="IPR050951">
    <property type="entry name" value="Retrovirus_Pol_polyprotein"/>
</dbReference>
<dbReference type="InterPro" id="IPR001584">
    <property type="entry name" value="Integrase_cat-core"/>
</dbReference>
<accession>A0A6G0XHN9</accession>
<name>A0A6G0XHN9_9STRA</name>
<keyword evidence="1" id="KW-0175">Coiled coil</keyword>
<dbReference type="Gene3D" id="3.30.420.10">
    <property type="entry name" value="Ribonuclease H-like superfamily/Ribonuclease H"/>
    <property type="match status" value="1"/>
</dbReference>
<evidence type="ECO:0000313" key="3">
    <source>
        <dbReference type="EMBL" id="KAF0739601.1"/>
    </source>
</evidence>
<dbReference type="PANTHER" id="PTHR37984">
    <property type="entry name" value="PROTEIN CBG26694"/>
    <property type="match status" value="1"/>
</dbReference>
<evidence type="ECO:0000259" key="2">
    <source>
        <dbReference type="PROSITE" id="PS50994"/>
    </source>
</evidence>